<dbReference type="AlphaFoldDB" id="A0A1H1FX24"/>
<gene>
    <name evidence="3" type="ORF">SAMN04489742_3706</name>
</gene>
<dbReference type="Proteomes" id="UP000181917">
    <property type="component" value="Unassembled WGS sequence"/>
</dbReference>
<keyword evidence="2" id="KW-0472">Membrane</keyword>
<proteinExistence type="predicted"/>
<dbReference type="STRING" id="37928.SAMN04489742_3706"/>
<evidence type="ECO:0000256" key="1">
    <source>
        <dbReference type="SAM" id="MobiDB-lite"/>
    </source>
</evidence>
<reference evidence="3 4" key="1">
    <citation type="submission" date="2016-10" db="EMBL/GenBank/DDBJ databases">
        <authorList>
            <person name="de Groot N.N."/>
        </authorList>
    </citation>
    <scope>NUCLEOTIDE SEQUENCE [LARGE SCALE GENOMIC DNA]</scope>
    <source>
        <strain evidence="3 4">DSM 20117</strain>
    </source>
</reference>
<organism evidence="3 4">
    <name type="scientific">Crystallibacter crystallopoietes</name>
    <dbReference type="NCBI Taxonomy" id="37928"/>
    <lineage>
        <taxon>Bacteria</taxon>
        <taxon>Bacillati</taxon>
        <taxon>Actinomycetota</taxon>
        <taxon>Actinomycetes</taxon>
        <taxon>Micrococcales</taxon>
        <taxon>Micrococcaceae</taxon>
        <taxon>Crystallibacter</taxon>
    </lineage>
</organism>
<accession>A0A1H1FX24</accession>
<sequence length="247" mass="25160">MPASTAGRHLRTAGVLPRTVVVTVVVIALAAGAHTIGGGTLPAAGITATLGALLLLPVRLLVSRQLPARALLPVMAAGQLLLHELFGLLAPHQECVPAGGPPAHHRSGPGTWCTATVEAVPAAHLHLGEGLPTLPMALAHLLAAAAAALMITRGETALRFACNCLLALFRLPAPAQRIPAVRLLPATVGSIPATGPAYRPDSPRGPPHRAAPARARWLPQRSAGTGAVSCSSPAAPRYFIHLPACPA</sequence>
<protein>
    <submittedName>
        <fullName evidence="3">Uncharacterized protein</fullName>
    </submittedName>
</protein>
<evidence type="ECO:0000313" key="3">
    <source>
        <dbReference type="EMBL" id="SDR05543.1"/>
    </source>
</evidence>
<dbReference type="RefSeq" id="WP_074701879.1">
    <property type="nucleotide sequence ID" value="NZ_FNKH01000002.1"/>
</dbReference>
<feature type="transmembrane region" description="Helical" evidence="2">
    <location>
        <begin position="39"/>
        <end position="58"/>
    </location>
</feature>
<evidence type="ECO:0000256" key="2">
    <source>
        <dbReference type="SAM" id="Phobius"/>
    </source>
</evidence>
<dbReference type="EMBL" id="FNKH01000002">
    <property type="protein sequence ID" value="SDR05543.1"/>
    <property type="molecule type" value="Genomic_DNA"/>
</dbReference>
<evidence type="ECO:0000313" key="4">
    <source>
        <dbReference type="Proteomes" id="UP000181917"/>
    </source>
</evidence>
<keyword evidence="2" id="KW-0812">Transmembrane</keyword>
<name>A0A1H1FX24_9MICC</name>
<feature type="region of interest" description="Disordered" evidence="1">
    <location>
        <begin position="194"/>
        <end position="213"/>
    </location>
</feature>
<keyword evidence="2" id="KW-1133">Transmembrane helix</keyword>
<feature type="transmembrane region" description="Helical" evidence="2">
    <location>
        <begin position="12"/>
        <end position="33"/>
    </location>
</feature>
<keyword evidence="4" id="KW-1185">Reference proteome</keyword>